<comment type="caution">
    <text evidence="2">The sequence shown here is derived from an EMBL/GenBank/DDBJ whole genome shotgun (WGS) entry which is preliminary data.</text>
</comment>
<dbReference type="EMBL" id="JABCIY010000209">
    <property type="protein sequence ID" value="KAF7188376.1"/>
    <property type="molecule type" value="Genomic_DNA"/>
</dbReference>
<feature type="compositionally biased region" description="Polar residues" evidence="1">
    <location>
        <begin position="172"/>
        <end position="183"/>
    </location>
</feature>
<name>A0A8H6RE43_9PEZI</name>
<accession>A0A8H6RE43</accession>
<feature type="region of interest" description="Disordered" evidence="1">
    <location>
        <begin position="121"/>
        <end position="231"/>
    </location>
</feature>
<reference evidence="2" key="1">
    <citation type="submission" date="2020-04" db="EMBL/GenBank/DDBJ databases">
        <title>Draft genome resource of the tomato pathogen Pseudocercospora fuligena.</title>
        <authorList>
            <person name="Zaccaron A."/>
        </authorList>
    </citation>
    <scope>NUCLEOTIDE SEQUENCE</scope>
    <source>
        <strain evidence="2">PF001</strain>
    </source>
</reference>
<keyword evidence="3" id="KW-1185">Reference proteome</keyword>
<evidence type="ECO:0000256" key="1">
    <source>
        <dbReference type="SAM" id="MobiDB-lite"/>
    </source>
</evidence>
<organism evidence="2 3">
    <name type="scientific">Pseudocercospora fuligena</name>
    <dbReference type="NCBI Taxonomy" id="685502"/>
    <lineage>
        <taxon>Eukaryota</taxon>
        <taxon>Fungi</taxon>
        <taxon>Dikarya</taxon>
        <taxon>Ascomycota</taxon>
        <taxon>Pezizomycotina</taxon>
        <taxon>Dothideomycetes</taxon>
        <taxon>Dothideomycetidae</taxon>
        <taxon>Mycosphaerellales</taxon>
        <taxon>Mycosphaerellaceae</taxon>
        <taxon>Pseudocercospora</taxon>
    </lineage>
</organism>
<dbReference type="AlphaFoldDB" id="A0A8H6RE43"/>
<sequence length="231" mass="25858">MEQHFVEEGNPPSGTCWPCRKCKPNDGFACFFRGHLGCCQELNYAGHKCGMLFTMERGCMYHPYGLGYNKDIKPTRDPFAPRGEVFRMPEYTHDQKALGIDPKAPKRQNFFFRTEFAKKMRQLQRERAEKEKDAAKEPAEPSPAAVVKDARKQSATEAPVTDCPTAAEPIKTESSPPTTVKEQTISDRSESSSSKRRPSTSTRSRKESYSTLACGAETISVPLASNMVRGH</sequence>
<protein>
    <submittedName>
        <fullName evidence="2">Uncharacterized protein</fullName>
    </submittedName>
</protein>
<gene>
    <name evidence="2" type="ORF">HII31_10038</name>
</gene>
<evidence type="ECO:0000313" key="2">
    <source>
        <dbReference type="EMBL" id="KAF7188376.1"/>
    </source>
</evidence>
<evidence type="ECO:0000313" key="3">
    <source>
        <dbReference type="Proteomes" id="UP000660729"/>
    </source>
</evidence>
<proteinExistence type="predicted"/>
<dbReference type="OrthoDB" id="3650050at2759"/>
<dbReference type="Proteomes" id="UP000660729">
    <property type="component" value="Unassembled WGS sequence"/>
</dbReference>
<feature type="compositionally biased region" description="Basic and acidic residues" evidence="1">
    <location>
        <begin position="121"/>
        <end position="139"/>
    </location>
</feature>